<dbReference type="Proteomes" id="UP001596116">
    <property type="component" value="Unassembled WGS sequence"/>
</dbReference>
<organism evidence="1 2">
    <name type="scientific">Hyphococcus aureus</name>
    <dbReference type="NCBI Taxonomy" id="2666033"/>
    <lineage>
        <taxon>Bacteria</taxon>
        <taxon>Pseudomonadati</taxon>
        <taxon>Pseudomonadota</taxon>
        <taxon>Alphaproteobacteria</taxon>
        <taxon>Parvularculales</taxon>
        <taxon>Parvularculaceae</taxon>
        <taxon>Hyphococcus</taxon>
    </lineage>
</organism>
<evidence type="ECO:0000313" key="2">
    <source>
        <dbReference type="Proteomes" id="UP001596116"/>
    </source>
</evidence>
<dbReference type="RefSeq" id="WP_379879728.1">
    <property type="nucleotide sequence ID" value="NZ_JBHPON010000001.1"/>
</dbReference>
<keyword evidence="2" id="KW-1185">Reference proteome</keyword>
<gene>
    <name evidence="1" type="ORF">ACFMB1_05240</name>
</gene>
<reference evidence="1 2" key="1">
    <citation type="submission" date="2024-09" db="EMBL/GenBank/DDBJ databases">
        <authorList>
            <person name="Zhang Z.-H."/>
        </authorList>
    </citation>
    <scope>NUCLEOTIDE SEQUENCE [LARGE SCALE GENOMIC DNA]</scope>
    <source>
        <strain evidence="1 2">HHTR114</strain>
    </source>
</reference>
<evidence type="ECO:0000313" key="1">
    <source>
        <dbReference type="EMBL" id="MFC6034937.1"/>
    </source>
</evidence>
<protein>
    <recommendedName>
        <fullName evidence="3">Lipoprotein</fullName>
    </recommendedName>
</protein>
<dbReference type="PROSITE" id="PS51257">
    <property type="entry name" value="PROKAR_LIPOPROTEIN"/>
    <property type="match status" value="1"/>
</dbReference>
<sequence length="175" mass="19742">MVRQGPVRAVAAFGAVLFAAGCGDETPKPTILDAAAIYADHEGLLRSVRAAYPGPYEDFVRIPSRDPTKADPMDADFLKFLREEIPVEFIDFFPIGDSGKDELDVVLWRYQSGNHWNTVSLVYFSMAMTFAEGEENMRAFDRCDDEALNWLQSQNQPASAFCHINDHWLAYQKVE</sequence>
<name>A0ABW1KW95_9PROT</name>
<comment type="caution">
    <text evidence="1">The sequence shown here is derived from an EMBL/GenBank/DDBJ whole genome shotgun (WGS) entry which is preliminary data.</text>
</comment>
<accession>A0ABW1KW95</accession>
<evidence type="ECO:0008006" key="3">
    <source>
        <dbReference type="Google" id="ProtNLM"/>
    </source>
</evidence>
<proteinExistence type="predicted"/>
<dbReference type="EMBL" id="JBHPON010000001">
    <property type="protein sequence ID" value="MFC6034937.1"/>
    <property type="molecule type" value="Genomic_DNA"/>
</dbReference>